<proteinExistence type="predicted"/>
<dbReference type="PANTHER" id="PTHR21669">
    <property type="entry name" value="CAPZ-INTERACTING PROTEIN AND RELATED PROTEINS"/>
    <property type="match status" value="1"/>
</dbReference>
<protein>
    <recommendedName>
        <fullName evidence="2">Hpc2-related domain-containing protein</fullName>
    </recommendedName>
</protein>
<comment type="caution">
    <text evidence="3">The sequence shown here is derived from an EMBL/GenBank/DDBJ whole genome shotgun (WGS) entry which is preliminary data.</text>
</comment>
<evidence type="ECO:0000256" key="1">
    <source>
        <dbReference type="SAM" id="MobiDB-lite"/>
    </source>
</evidence>
<feature type="domain" description="Hpc2-related" evidence="2">
    <location>
        <begin position="260"/>
        <end position="290"/>
    </location>
</feature>
<keyword evidence="4" id="KW-1185">Reference proteome</keyword>
<feature type="region of interest" description="Disordered" evidence="1">
    <location>
        <begin position="531"/>
        <end position="573"/>
    </location>
</feature>
<feature type="compositionally biased region" description="Acidic residues" evidence="1">
    <location>
        <begin position="258"/>
        <end position="271"/>
    </location>
</feature>
<feature type="compositionally biased region" description="Basic and acidic residues" evidence="1">
    <location>
        <begin position="815"/>
        <end position="828"/>
    </location>
</feature>
<dbReference type="EMBL" id="JAAWWB010000010">
    <property type="protein sequence ID" value="KAG6773478.1"/>
    <property type="molecule type" value="Genomic_DNA"/>
</dbReference>
<feature type="region of interest" description="Disordered" evidence="1">
    <location>
        <begin position="255"/>
        <end position="274"/>
    </location>
</feature>
<feature type="compositionally biased region" description="Polar residues" evidence="1">
    <location>
        <begin position="531"/>
        <end position="542"/>
    </location>
</feature>
<feature type="region of interest" description="Disordered" evidence="1">
    <location>
        <begin position="809"/>
        <end position="874"/>
    </location>
</feature>
<gene>
    <name evidence="3" type="ORF">POTOM_020756</name>
</gene>
<feature type="region of interest" description="Disordered" evidence="1">
    <location>
        <begin position="481"/>
        <end position="513"/>
    </location>
</feature>
<dbReference type="GO" id="GO:0006325">
    <property type="term" value="P:chromatin organization"/>
    <property type="evidence" value="ECO:0007669"/>
    <property type="project" value="TreeGrafter"/>
</dbReference>
<dbReference type="Proteomes" id="UP000886885">
    <property type="component" value="Chromosome 5D"/>
</dbReference>
<dbReference type="GO" id="GO:0005634">
    <property type="term" value="C:nucleus"/>
    <property type="evidence" value="ECO:0007669"/>
    <property type="project" value="TreeGrafter"/>
</dbReference>
<feature type="compositionally biased region" description="Basic and acidic residues" evidence="1">
    <location>
        <begin position="402"/>
        <end position="413"/>
    </location>
</feature>
<organism evidence="3 4">
    <name type="scientific">Populus tomentosa</name>
    <name type="common">Chinese white poplar</name>
    <dbReference type="NCBI Taxonomy" id="118781"/>
    <lineage>
        <taxon>Eukaryota</taxon>
        <taxon>Viridiplantae</taxon>
        <taxon>Streptophyta</taxon>
        <taxon>Embryophyta</taxon>
        <taxon>Tracheophyta</taxon>
        <taxon>Spermatophyta</taxon>
        <taxon>Magnoliopsida</taxon>
        <taxon>eudicotyledons</taxon>
        <taxon>Gunneridae</taxon>
        <taxon>Pentapetalae</taxon>
        <taxon>rosids</taxon>
        <taxon>fabids</taxon>
        <taxon>Malpighiales</taxon>
        <taxon>Salicaceae</taxon>
        <taxon>Saliceae</taxon>
        <taxon>Populus</taxon>
    </lineage>
</organism>
<dbReference type="AlphaFoldDB" id="A0A8X7ZW74"/>
<evidence type="ECO:0000259" key="2">
    <source>
        <dbReference type="Pfam" id="PF08729"/>
    </source>
</evidence>
<sequence>MEAGHAKEGDTSSPPRQRFYIELKPGEITIVSWKKLLKDAAAYKANPSHSNNQTAAAAASTSAFVMEPASGETAQQEALFALVLGLDIYSSFLNLHTFNVDDQELLYTFPFNVDLYGMQNPMIGKCVISHLEGDALCKYTSYTYALCYPSPGVYFVACLALWMLSSVMSSPELLLSCFLCNLPLLKLNRSQLMIPFSYASILQGQLTKPIPKNVPSSSRLGSVIEKIEQLYVVCKVPCTSSLYFVDNVTKIDEGNQSSDEEELDGAPDEDQYDTKDSFIDDTELVGNMVIMKMIIVMVNLEIEMTGEELKVSFMVVFIIEASVSLYRAPYCVYQGAAIVMIDLILWYMLDISFSIVDECFEVDESTTKHNGFFVNKGKLEHMNRPISSSHFQPKKRKNNMQKAREEKDGDRVRDKHAKLGQGRMNVATGNIPMNEPFPTNTQNLAVNGEHHHDGKLHSLMYPIFSDKKVAGTDIRSDYSSYPGITNRDDSISNTGQNDTEKHMNGVLQPGNLGRIVKDTSELSRVAYQKYQENNAPGQSAPQSKRLAGETSNASSPKVSHRNKKGRHELPDLNLPHYPVQAEKKTATMHPKDVSSLQPKGSMVERVIRDLEKVVAESRPRNTDAQDADTSSMSIKGILPFEVKQKLAKVARLALRTLKKNLREMVEMGLTAKQEKADRFQKIKKEVMEMIELQLFKQRDKAVVDFQKAIIHGEKGAINRKYVMDDKMEDKICDLYDLFVQGMDEDKGPQIRKLYAEVQEKARIEKLSRQWKGNNVGGKATSNARAKCDQGGVSASAAIAQYLSGPARPIPSFLKSRSDDPPKQEKLEKMTFPMLKEQMKQQKREFDRGLKKSSPKVDRKSHMSHMQDVGLQDGL</sequence>
<dbReference type="Pfam" id="PF08729">
    <property type="entry name" value="HUN"/>
    <property type="match status" value="1"/>
</dbReference>
<feature type="region of interest" description="Disordered" evidence="1">
    <location>
        <begin position="384"/>
        <end position="416"/>
    </location>
</feature>
<evidence type="ECO:0000313" key="4">
    <source>
        <dbReference type="Proteomes" id="UP000886885"/>
    </source>
</evidence>
<dbReference type="OrthoDB" id="68076at2759"/>
<name>A0A8X7ZW74_POPTO</name>
<feature type="compositionally biased region" description="Basic and acidic residues" evidence="1">
    <location>
        <begin position="836"/>
        <end position="860"/>
    </location>
</feature>
<dbReference type="PANTHER" id="PTHR21669:SF28">
    <property type="entry name" value="YEMANUCLEIN"/>
    <property type="match status" value="1"/>
</dbReference>
<evidence type="ECO:0000313" key="3">
    <source>
        <dbReference type="EMBL" id="KAG6773478.1"/>
    </source>
</evidence>
<dbReference type="InterPro" id="IPR014840">
    <property type="entry name" value="HRD"/>
</dbReference>
<accession>A0A8X7ZW74</accession>
<reference evidence="3" key="1">
    <citation type="journal article" date="2020" name="bioRxiv">
        <title>Hybrid origin of Populus tomentosa Carr. identified through genome sequencing and phylogenomic analysis.</title>
        <authorList>
            <person name="An X."/>
            <person name="Gao K."/>
            <person name="Chen Z."/>
            <person name="Li J."/>
            <person name="Yang X."/>
            <person name="Yang X."/>
            <person name="Zhou J."/>
            <person name="Guo T."/>
            <person name="Zhao T."/>
            <person name="Huang S."/>
            <person name="Miao D."/>
            <person name="Khan W.U."/>
            <person name="Rao P."/>
            <person name="Ye M."/>
            <person name="Lei B."/>
            <person name="Liao W."/>
            <person name="Wang J."/>
            <person name="Ji L."/>
            <person name="Li Y."/>
            <person name="Guo B."/>
            <person name="Mustafa N.S."/>
            <person name="Li S."/>
            <person name="Yun Q."/>
            <person name="Keller S.R."/>
            <person name="Mao J."/>
            <person name="Zhang R."/>
            <person name="Strauss S.H."/>
        </authorList>
    </citation>
    <scope>NUCLEOTIDE SEQUENCE</scope>
    <source>
        <strain evidence="3">GM15</strain>
        <tissue evidence="3">Leaf</tissue>
    </source>
</reference>